<dbReference type="RefSeq" id="XP_002795818.2">
    <property type="nucleotide sequence ID" value="XM_002795772.2"/>
</dbReference>
<evidence type="ECO:0000313" key="2">
    <source>
        <dbReference type="EMBL" id="EEH40469.2"/>
    </source>
</evidence>
<dbReference type="Proteomes" id="UP000002059">
    <property type="component" value="Partially assembled WGS sequence"/>
</dbReference>
<organism evidence="2 3">
    <name type="scientific">Paracoccidioides lutzii (strain ATCC MYA-826 / Pb01)</name>
    <name type="common">Paracoccidioides brasiliensis</name>
    <dbReference type="NCBI Taxonomy" id="502779"/>
    <lineage>
        <taxon>Eukaryota</taxon>
        <taxon>Fungi</taxon>
        <taxon>Dikarya</taxon>
        <taxon>Ascomycota</taxon>
        <taxon>Pezizomycotina</taxon>
        <taxon>Eurotiomycetes</taxon>
        <taxon>Eurotiomycetidae</taxon>
        <taxon>Onygenales</taxon>
        <taxon>Ajellomycetaceae</taxon>
        <taxon>Paracoccidioides</taxon>
    </lineage>
</organism>
<evidence type="ECO:0000313" key="3">
    <source>
        <dbReference type="Proteomes" id="UP000002059"/>
    </source>
</evidence>
<dbReference type="HOGENOM" id="CLU_1019762_0_0_1"/>
<dbReference type="VEuPathDB" id="FungiDB:PAAG_02524"/>
<feature type="compositionally biased region" description="Basic residues" evidence="1">
    <location>
        <begin position="265"/>
        <end position="276"/>
    </location>
</feature>
<dbReference type="KEGG" id="pbl:PAAG_02524"/>
<name>C1GV51_PARBA</name>
<dbReference type="GeneID" id="9099137"/>
<feature type="compositionally biased region" description="Basic and acidic residues" evidence="1">
    <location>
        <begin position="56"/>
        <end position="74"/>
    </location>
</feature>
<dbReference type="OrthoDB" id="5388207at2759"/>
<feature type="compositionally biased region" description="Low complexity" evidence="1">
    <location>
        <begin position="122"/>
        <end position="143"/>
    </location>
</feature>
<dbReference type="AlphaFoldDB" id="C1GV51"/>
<keyword evidence="3" id="KW-1185">Reference proteome</keyword>
<sequence>MEVFREVVHAAENLLWGSGETSMENGEEPVSGVQGKGTPADPYDAGNAPKGVAVEHAIDDPVRDGKAQQEENKGRISGGLVPGSGSSTAPAGGQVQAAGLQKPKTIVPKRESTLQATVSETRAQSTSSQPRASSGSSSTPAGSLGTPVSQIGTTSPPLPPSGGNGSETTSMGAASLPQGPPAPGDVSRESKNGTHHHMHSTGYAAEGGDFDAKEPGAGREADRLMAEHNQQDTRRKGHAAVEGSPGNDEISSKKNTSHHFPLSKGKNKMHIWKHRS</sequence>
<gene>
    <name evidence="2" type="ORF">PAAG_02524</name>
</gene>
<dbReference type="eggNOG" id="ENOG502SCA5">
    <property type="taxonomic scope" value="Eukaryota"/>
</dbReference>
<dbReference type="EMBL" id="KN293996">
    <property type="protein sequence ID" value="EEH40469.2"/>
    <property type="molecule type" value="Genomic_DNA"/>
</dbReference>
<dbReference type="OMA" id="ENQPHDP"/>
<evidence type="ECO:0000256" key="1">
    <source>
        <dbReference type="SAM" id="MobiDB-lite"/>
    </source>
</evidence>
<protein>
    <submittedName>
        <fullName evidence="2">Uncharacterized protein</fullName>
    </submittedName>
</protein>
<reference evidence="2 3" key="1">
    <citation type="journal article" date="2011" name="PLoS Genet.">
        <title>Comparative genomic analysis of human fungal pathogens causing paracoccidioidomycosis.</title>
        <authorList>
            <person name="Desjardins C.A."/>
            <person name="Champion M.D."/>
            <person name="Holder J.W."/>
            <person name="Muszewska A."/>
            <person name="Goldberg J."/>
            <person name="Bailao A.M."/>
            <person name="Brigido M.M."/>
            <person name="Ferreira M.E."/>
            <person name="Garcia A.M."/>
            <person name="Grynberg M."/>
            <person name="Gujja S."/>
            <person name="Heiman D.I."/>
            <person name="Henn M.R."/>
            <person name="Kodira C.D."/>
            <person name="Leon-Narvaez H."/>
            <person name="Longo L.V."/>
            <person name="Ma L.J."/>
            <person name="Malavazi I."/>
            <person name="Matsuo A.L."/>
            <person name="Morais F.V."/>
            <person name="Pereira M."/>
            <person name="Rodriguez-Brito S."/>
            <person name="Sakthikumar S."/>
            <person name="Salem-Izacc S.M."/>
            <person name="Sykes S.M."/>
            <person name="Teixeira M.M."/>
            <person name="Vallejo M.C."/>
            <person name="Walter M.E."/>
            <person name="Yandava C."/>
            <person name="Young S."/>
            <person name="Zeng Q."/>
            <person name="Zucker J."/>
            <person name="Felipe M.S."/>
            <person name="Goldman G.H."/>
            <person name="Haas B.J."/>
            <person name="McEwen J.G."/>
            <person name="Nino-Vega G."/>
            <person name="Puccia R."/>
            <person name="San-Blas G."/>
            <person name="Soares C.M."/>
            <person name="Birren B.W."/>
            <person name="Cuomo C.A."/>
        </authorList>
    </citation>
    <scope>NUCLEOTIDE SEQUENCE [LARGE SCALE GENOMIC DNA]</scope>
    <source>
        <strain evidence="3">ATCC MYA-826 / Pb01</strain>
    </source>
</reference>
<feature type="region of interest" description="Disordered" evidence="1">
    <location>
        <begin position="16"/>
        <end position="276"/>
    </location>
</feature>
<feature type="compositionally biased region" description="Low complexity" evidence="1">
    <location>
        <begin position="83"/>
        <end position="93"/>
    </location>
</feature>
<proteinExistence type="predicted"/>
<accession>C1GV51</accession>
<feature type="compositionally biased region" description="Basic and acidic residues" evidence="1">
    <location>
        <begin position="210"/>
        <end position="234"/>
    </location>
</feature>